<proteinExistence type="predicted"/>
<dbReference type="OMA" id="ICLIRYE"/>
<dbReference type="AlphaFoldDB" id="A0A8H7C5E7"/>
<feature type="region of interest" description="Disordered" evidence="1">
    <location>
        <begin position="1"/>
        <end position="46"/>
    </location>
</feature>
<reference evidence="2 3" key="1">
    <citation type="journal article" name="Sci. Rep.">
        <title>Telomere-to-telomere assembled and centromere annotated genomes of the two main subspecies of the button mushroom Agaricus bisporus reveal especially polymorphic chromosome ends.</title>
        <authorList>
            <person name="Sonnenberg A.S.M."/>
            <person name="Sedaghat-Telgerd N."/>
            <person name="Lavrijssen B."/>
            <person name="Ohm R.A."/>
            <person name="Hendrickx P.M."/>
            <person name="Scholtmeijer K."/>
            <person name="Baars J.J.P."/>
            <person name="van Peer A."/>
        </authorList>
    </citation>
    <scope>NUCLEOTIDE SEQUENCE [LARGE SCALE GENOMIC DNA]</scope>
    <source>
        <strain evidence="2 3">H119_p4</strain>
    </source>
</reference>
<name>A0A8H7C5E7_AGABI</name>
<feature type="compositionally biased region" description="Polar residues" evidence="1">
    <location>
        <begin position="1"/>
        <end position="11"/>
    </location>
</feature>
<evidence type="ECO:0000313" key="2">
    <source>
        <dbReference type="EMBL" id="KAF7763445.1"/>
    </source>
</evidence>
<accession>A0A8H7C5E7</accession>
<sequence>MSANPSRSSSPKVERDNRGRPGAIPQSAYPSSGVKPTSPLSPISVDKSRASFNPVVFYPPPSPSFDSSEEDLHALINPDIPFNSVADVATPRIPPSTPVMPSSPIHSTKTNRPTTPHSISSEQTQDAVLEMMSMFTTTAIPRKKHTATQMAQWRAEAEYHKGRIQEELGGKEICLIRYEPKQGWLGFWNRENVLDIIADLRDLRSPKS</sequence>
<feature type="region of interest" description="Disordered" evidence="1">
    <location>
        <begin position="95"/>
        <end position="120"/>
    </location>
</feature>
<dbReference type="Proteomes" id="UP000629468">
    <property type="component" value="Unassembled WGS sequence"/>
</dbReference>
<evidence type="ECO:0000256" key="1">
    <source>
        <dbReference type="SAM" id="MobiDB-lite"/>
    </source>
</evidence>
<evidence type="ECO:0000313" key="3">
    <source>
        <dbReference type="Proteomes" id="UP000629468"/>
    </source>
</evidence>
<comment type="caution">
    <text evidence="2">The sequence shown here is derived from an EMBL/GenBank/DDBJ whole genome shotgun (WGS) entry which is preliminary data.</text>
</comment>
<feature type="compositionally biased region" description="Polar residues" evidence="1">
    <location>
        <begin position="104"/>
        <end position="120"/>
    </location>
</feature>
<dbReference type="EMBL" id="JABXXO010000011">
    <property type="protein sequence ID" value="KAF7763445.1"/>
    <property type="molecule type" value="Genomic_DNA"/>
</dbReference>
<gene>
    <name evidence="2" type="ORF">Agabi119p4_7982</name>
</gene>
<protein>
    <submittedName>
        <fullName evidence="2">Uncharacterized protein</fullName>
    </submittedName>
</protein>
<feature type="compositionally biased region" description="Polar residues" evidence="1">
    <location>
        <begin position="28"/>
        <end position="41"/>
    </location>
</feature>
<organism evidence="2 3">
    <name type="scientific">Agaricus bisporus var. burnettii</name>
    <dbReference type="NCBI Taxonomy" id="192524"/>
    <lineage>
        <taxon>Eukaryota</taxon>
        <taxon>Fungi</taxon>
        <taxon>Dikarya</taxon>
        <taxon>Basidiomycota</taxon>
        <taxon>Agaricomycotina</taxon>
        <taxon>Agaricomycetes</taxon>
        <taxon>Agaricomycetidae</taxon>
        <taxon>Agaricales</taxon>
        <taxon>Agaricineae</taxon>
        <taxon>Agaricaceae</taxon>
        <taxon>Agaricus</taxon>
    </lineage>
</organism>